<organism evidence="1 2">
    <name type="scientific">Portunus trituberculatus</name>
    <name type="common">Swimming crab</name>
    <name type="synonym">Neptunus trituberculatus</name>
    <dbReference type="NCBI Taxonomy" id="210409"/>
    <lineage>
        <taxon>Eukaryota</taxon>
        <taxon>Metazoa</taxon>
        <taxon>Ecdysozoa</taxon>
        <taxon>Arthropoda</taxon>
        <taxon>Crustacea</taxon>
        <taxon>Multicrustacea</taxon>
        <taxon>Malacostraca</taxon>
        <taxon>Eumalacostraca</taxon>
        <taxon>Eucarida</taxon>
        <taxon>Decapoda</taxon>
        <taxon>Pleocyemata</taxon>
        <taxon>Brachyura</taxon>
        <taxon>Eubrachyura</taxon>
        <taxon>Portunoidea</taxon>
        <taxon>Portunidae</taxon>
        <taxon>Portuninae</taxon>
        <taxon>Portunus</taxon>
    </lineage>
</organism>
<sequence>MRLGGDMGPNMGTTMEVEQRFPYSSSKTYRRYRPQQKKKKKTLAHFLKHFRTGPSLFSKGSS</sequence>
<gene>
    <name evidence="1" type="ORF">E2C01_096929</name>
</gene>
<dbReference type="EMBL" id="VSRR010127009">
    <property type="protein sequence ID" value="MPD01404.1"/>
    <property type="molecule type" value="Genomic_DNA"/>
</dbReference>
<comment type="caution">
    <text evidence="1">The sequence shown here is derived from an EMBL/GenBank/DDBJ whole genome shotgun (WGS) entry which is preliminary data.</text>
</comment>
<evidence type="ECO:0000313" key="1">
    <source>
        <dbReference type="EMBL" id="MPD01404.1"/>
    </source>
</evidence>
<keyword evidence="2" id="KW-1185">Reference proteome</keyword>
<reference evidence="1 2" key="1">
    <citation type="submission" date="2019-05" db="EMBL/GenBank/DDBJ databases">
        <title>Another draft genome of Portunus trituberculatus and its Hox gene families provides insights of decapod evolution.</title>
        <authorList>
            <person name="Jeong J.-H."/>
            <person name="Song I."/>
            <person name="Kim S."/>
            <person name="Choi T."/>
            <person name="Kim D."/>
            <person name="Ryu S."/>
            <person name="Kim W."/>
        </authorList>
    </citation>
    <scope>NUCLEOTIDE SEQUENCE [LARGE SCALE GENOMIC DNA]</scope>
    <source>
        <tissue evidence="1">Muscle</tissue>
    </source>
</reference>
<dbReference type="AlphaFoldDB" id="A0A5B7K467"/>
<accession>A0A5B7K467</accession>
<protein>
    <submittedName>
        <fullName evidence="1">Uncharacterized protein</fullName>
    </submittedName>
</protein>
<name>A0A5B7K467_PORTR</name>
<evidence type="ECO:0000313" key="2">
    <source>
        <dbReference type="Proteomes" id="UP000324222"/>
    </source>
</evidence>
<dbReference type="Proteomes" id="UP000324222">
    <property type="component" value="Unassembled WGS sequence"/>
</dbReference>
<proteinExistence type="predicted"/>